<dbReference type="Proteomes" id="UP000275012">
    <property type="component" value="Unassembled WGS sequence"/>
</dbReference>
<feature type="domain" description="Putative sensor" evidence="2">
    <location>
        <begin position="117"/>
        <end position="299"/>
    </location>
</feature>
<evidence type="ECO:0000313" key="4">
    <source>
        <dbReference type="Proteomes" id="UP000275012"/>
    </source>
</evidence>
<sequence length="302" mass="32976">MNTGLPTTIPAYLAHLRRALEGADPAMIQDALYDAEEYLRAELAANPGKCEAEVIADVAGSYGDPEEVADIYRDTEVKVRAALRTPNPPSKWLDGLSPWRRIFGVFTDPRSYGALFYMLLSLGTGIAYFTWTVTGMSLSAGLMILIVGLPLFVLFIGLSRLLALVEGRLVEALLDERMPRRPPYSDVGMPLLKRIGAMFTDPRTWGTFFYFLLMLPLGIAYFVVALTGLSVSLGLMFGPPARLLGFPLKIDVAGSQDLIGQYPFAAPLVMLAGFLLLTLALHVARGIGRLHGMLAKQLLVKV</sequence>
<dbReference type="Pfam" id="PF22564">
    <property type="entry name" value="HAAS"/>
    <property type="match status" value="1"/>
</dbReference>
<feature type="transmembrane region" description="Helical" evidence="1">
    <location>
        <begin position="111"/>
        <end position="131"/>
    </location>
</feature>
<organism evidence="3 4">
    <name type="scientific">Solilutibacter pythonis</name>
    <dbReference type="NCBI Taxonomy" id="2483112"/>
    <lineage>
        <taxon>Bacteria</taxon>
        <taxon>Pseudomonadati</taxon>
        <taxon>Pseudomonadota</taxon>
        <taxon>Gammaproteobacteria</taxon>
        <taxon>Lysobacterales</taxon>
        <taxon>Lysobacteraceae</taxon>
        <taxon>Solilutibacter</taxon>
    </lineage>
</organism>
<proteinExistence type="predicted"/>
<feature type="transmembrane region" description="Helical" evidence="1">
    <location>
        <begin position="264"/>
        <end position="284"/>
    </location>
</feature>
<dbReference type="AlphaFoldDB" id="A0A3M2I374"/>
<dbReference type="Pfam" id="PF13796">
    <property type="entry name" value="Sensor"/>
    <property type="match status" value="1"/>
</dbReference>
<dbReference type="RefSeq" id="WP_122101420.1">
    <property type="nucleotide sequence ID" value="NZ_RFLY01000008.1"/>
</dbReference>
<feature type="transmembrane region" description="Helical" evidence="1">
    <location>
        <begin position="208"/>
        <end position="237"/>
    </location>
</feature>
<keyword evidence="1" id="KW-0472">Membrane</keyword>
<name>A0A3M2I374_9GAMM</name>
<protein>
    <recommendedName>
        <fullName evidence="2">Putative sensor domain-containing protein</fullName>
    </recommendedName>
</protein>
<evidence type="ECO:0000256" key="1">
    <source>
        <dbReference type="SAM" id="Phobius"/>
    </source>
</evidence>
<reference evidence="3 4" key="1">
    <citation type="submission" date="2018-10" db="EMBL/GenBank/DDBJ databases">
        <title>Proposal of Lysobacter pythonis sp. nov. isolated from royal pythons (Python regius).</title>
        <authorList>
            <person name="Hans-Juergen B."/>
            <person name="Huptas C."/>
            <person name="Sandra B."/>
            <person name="Igor L."/>
            <person name="Joachim S."/>
            <person name="Siegfried S."/>
            <person name="Mareike W."/>
            <person name="Peter K."/>
        </authorList>
    </citation>
    <scope>NUCLEOTIDE SEQUENCE [LARGE SCALE GENOMIC DNA]</scope>
    <source>
        <strain evidence="3 4">4284/11</strain>
    </source>
</reference>
<feature type="transmembrane region" description="Helical" evidence="1">
    <location>
        <begin position="137"/>
        <end position="158"/>
    </location>
</feature>
<evidence type="ECO:0000259" key="2">
    <source>
        <dbReference type="Pfam" id="PF13796"/>
    </source>
</evidence>
<keyword evidence="1" id="KW-0812">Transmembrane</keyword>
<dbReference type="InterPro" id="IPR025828">
    <property type="entry name" value="Put_sensor_dom"/>
</dbReference>
<keyword evidence="4" id="KW-1185">Reference proteome</keyword>
<dbReference type="OrthoDB" id="6271694at2"/>
<keyword evidence="1" id="KW-1133">Transmembrane helix</keyword>
<accession>A0A3M2I374</accession>
<evidence type="ECO:0000313" key="3">
    <source>
        <dbReference type="EMBL" id="RMH92947.1"/>
    </source>
</evidence>
<dbReference type="EMBL" id="RFLY01000008">
    <property type="protein sequence ID" value="RMH92947.1"/>
    <property type="molecule type" value="Genomic_DNA"/>
</dbReference>
<gene>
    <name evidence="3" type="ORF">EBB59_06885</name>
</gene>
<comment type="caution">
    <text evidence="3">The sequence shown here is derived from an EMBL/GenBank/DDBJ whole genome shotgun (WGS) entry which is preliminary data.</text>
</comment>